<dbReference type="Gene3D" id="3.40.190.10">
    <property type="entry name" value="Periplasmic binding protein-like II"/>
    <property type="match status" value="2"/>
</dbReference>
<dbReference type="SUPFAM" id="SSF53850">
    <property type="entry name" value="Periplasmic binding protein-like II"/>
    <property type="match status" value="1"/>
</dbReference>
<feature type="domain" description="HTH lysR-type" evidence="5">
    <location>
        <begin position="15"/>
        <end position="72"/>
    </location>
</feature>
<sequence>MNNIEKLVLFWRVAVEFSQLRIFQAVAEEGSITRAAERLHRVPSNLSTRLKQLEEQLGVELFLRERQRLQLSPAGKVLLDYAARLFALRDEAQGAVQGGQPAGDFVLGTMYSTAAIQLPALLARYHRAYPAVNLQVQSAPSGELLEGLLAGRLDAALVDGPLELASLEGVPLCEETLVLISEMDHPPIRSARDVEGRAVFTFRRGCSYRMRLEAWFAHSHAAMGRAMEIESYQGMLACVIAGSGVALMAESMLASLPGRESVAVHPLAEPFASATTWLMWRRGMLGANLNAWIELQQASQTDRREALRTTA</sequence>
<dbReference type="GO" id="GO:0000976">
    <property type="term" value="F:transcription cis-regulatory region binding"/>
    <property type="evidence" value="ECO:0007669"/>
    <property type="project" value="TreeGrafter"/>
</dbReference>
<dbReference type="FunFam" id="1.10.10.10:FF:000001">
    <property type="entry name" value="LysR family transcriptional regulator"/>
    <property type="match status" value="1"/>
</dbReference>
<dbReference type="InterPro" id="IPR005119">
    <property type="entry name" value="LysR_subst-bd"/>
</dbReference>
<dbReference type="PROSITE" id="PS50931">
    <property type="entry name" value="HTH_LYSR"/>
    <property type="match status" value="1"/>
</dbReference>
<gene>
    <name evidence="6" type="ORF">PCL1606_45560</name>
</gene>
<evidence type="ECO:0000256" key="2">
    <source>
        <dbReference type="ARBA" id="ARBA00023015"/>
    </source>
</evidence>
<evidence type="ECO:0000256" key="3">
    <source>
        <dbReference type="ARBA" id="ARBA00023125"/>
    </source>
</evidence>
<evidence type="ECO:0000256" key="4">
    <source>
        <dbReference type="ARBA" id="ARBA00023163"/>
    </source>
</evidence>
<dbReference type="CDD" id="cd08442">
    <property type="entry name" value="PBP2_YofA_SoxR_like"/>
    <property type="match status" value="1"/>
</dbReference>
<reference evidence="6 7" key="1">
    <citation type="journal article" date="2015" name="Mol. Plant Microbe Interact.">
        <title>Comparative Genomic Analysis of Pseudomonas chlororaphis PCL1606 Reveals New Insight into Antifungal Compounds Involved in Biocontrol.</title>
        <authorList>
            <person name="Calderon C.E."/>
            <person name="Ramos C."/>
            <person name="de Vicente A."/>
            <person name="Cazorla F.M."/>
        </authorList>
    </citation>
    <scope>NUCLEOTIDE SEQUENCE [LARGE SCALE GENOMIC DNA]</scope>
    <source>
        <strain evidence="6 7">PCL1606</strain>
    </source>
</reference>
<accession>A0A0D5Y3R2</accession>
<dbReference type="PANTHER" id="PTHR30126">
    <property type="entry name" value="HTH-TYPE TRANSCRIPTIONAL REGULATOR"/>
    <property type="match status" value="1"/>
</dbReference>
<dbReference type="PRINTS" id="PR00039">
    <property type="entry name" value="HTHLYSR"/>
</dbReference>
<dbReference type="AlphaFoldDB" id="A0A0D5Y3R2"/>
<dbReference type="Gene3D" id="1.10.10.10">
    <property type="entry name" value="Winged helix-like DNA-binding domain superfamily/Winged helix DNA-binding domain"/>
    <property type="match status" value="1"/>
</dbReference>
<name>A0A0D5Y3R2_9PSED</name>
<dbReference type="InterPro" id="IPR036390">
    <property type="entry name" value="WH_DNA-bd_sf"/>
</dbReference>
<evidence type="ECO:0000259" key="5">
    <source>
        <dbReference type="PROSITE" id="PS50931"/>
    </source>
</evidence>
<evidence type="ECO:0000256" key="1">
    <source>
        <dbReference type="ARBA" id="ARBA00009437"/>
    </source>
</evidence>
<dbReference type="SUPFAM" id="SSF46785">
    <property type="entry name" value="Winged helix' DNA-binding domain"/>
    <property type="match status" value="1"/>
</dbReference>
<dbReference type="Pfam" id="PF00126">
    <property type="entry name" value="HTH_1"/>
    <property type="match status" value="1"/>
</dbReference>
<keyword evidence="2" id="KW-0805">Transcription regulation</keyword>
<evidence type="ECO:0000313" key="6">
    <source>
        <dbReference type="EMBL" id="AKA26003.1"/>
    </source>
</evidence>
<keyword evidence="3" id="KW-0238">DNA-binding</keyword>
<evidence type="ECO:0000313" key="7">
    <source>
        <dbReference type="Proteomes" id="UP000032748"/>
    </source>
</evidence>
<dbReference type="PATRIC" id="fig|587753.10.peg.4555"/>
<dbReference type="PANTHER" id="PTHR30126:SF40">
    <property type="entry name" value="HTH-TYPE TRANSCRIPTIONAL REGULATOR GLTR"/>
    <property type="match status" value="1"/>
</dbReference>
<organism evidence="6 7">
    <name type="scientific">Pseudomonas chlororaphis</name>
    <dbReference type="NCBI Taxonomy" id="587753"/>
    <lineage>
        <taxon>Bacteria</taxon>
        <taxon>Pseudomonadati</taxon>
        <taxon>Pseudomonadota</taxon>
        <taxon>Gammaproteobacteria</taxon>
        <taxon>Pseudomonadales</taxon>
        <taxon>Pseudomonadaceae</taxon>
        <taxon>Pseudomonas</taxon>
    </lineage>
</organism>
<dbReference type="NCBIfam" id="NF047711">
    <property type="entry name" value="PutUtilRegPtrR"/>
    <property type="match status" value="1"/>
</dbReference>
<dbReference type="KEGG" id="pcz:PCL1606_45560"/>
<dbReference type="Proteomes" id="UP000032748">
    <property type="component" value="Chromosome"/>
</dbReference>
<dbReference type="GO" id="GO:0003700">
    <property type="term" value="F:DNA-binding transcription factor activity"/>
    <property type="evidence" value="ECO:0007669"/>
    <property type="project" value="InterPro"/>
</dbReference>
<dbReference type="InterPro" id="IPR036388">
    <property type="entry name" value="WH-like_DNA-bd_sf"/>
</dbReference>
<dbReference type="EMBL" id="CP011110">
    <property type="protein sequence ID" value="AKA26003.1"/>
    <property type="molecule type" value="Genomic_DNA"/>
</dbReference>
<keyword evidence="4" id="KW-0804">Transcription</keyword>
<protein>
    <submittedName>
        <fullName evidence="6">LysR family transcripitonal regulator</fullName>
    </submittedName>
</protein>
<dbReference type="Pfam" id="PF03466">
    <property type="entry name" value="LysR_substrate"/>
    <property type="match status" value="1"/>
</dbReference>
<proteinExistence type="inferred from homology"/>
<dbReference type="InterPro" id="IPR000847">
    <property type="entry name" value="LysR_HTH_N"/>
</dbReference>
<comment type="similarity">
    <text evidence="1">Belongs to the LysR transcriptional regulatory family.</text>
</comment>